<dbReference type="EMBL" id="KL969849">
    <property type="protein sequence ID" value="KFK24336.1"/>
    <property type="molecule type" value="Genomic_DNA"/>
</dbReference>
<evidence type="ECO:0000313" key="2">
    <source>
        <dbReference type="Proteomes" id="UP000029120"/>
    </source>
</evidence>
<dbReference type="AlphaFoldDB" id="A0A087G384"/>
<proteinExistence type="predicted"/>
<protein>
    <submittedName>
        <fullName evidence="1">Uncharacterized protein</fullName>
    </submittedName>
</protein>
<evidence type="ECO:0000313" key="1">
    <source>
        <dbReference type="EMBL" id="KFK24336.1"/>
    </source>
</evidence>
<accession>A0A087G384</accession>
<dbReference type="Proteomes" id="UP000029120">
    <property type="component" value="Unassembled WGS sequence"/>
</dbReference>
<feature type="non-terminal residue" evidence="1">
    <location>
        <position position="160"/>
    </location>
</feature>
<dbReference type="OrthoDB" id="1720657at2759"/>
<dbReference type="eggNOG" id="KOG1020">
    <property type="taxonomic scope" value="Eukaryota"/>
</dbReference>
<gene>
    <name evidence="1" type="ORF">AALP_AAs74821U000100</name>
</gene>
<name>A0A087G384_ARAAL</name>
<feature type="non-terminal residue" evidence="1">
    <location>
        <position position="1"/>
    </location>
</feature>
<sequence>DLKPFPDMEDVQFIRESHIRICGAYSLKSAVEVALQQCARRSSYLPPRFFSTSGGRNFDLAGCLNLLKRHLRTEDFALKALGFTLIARFKYMLEEDIGKILEITLSDVANRSMKQGGHIVPVAAGVGDNNICGGIVHVYWNKTLGRCLDFDDLVRQSALK</sequence>
<keyword evidence="2" id="KW-1185">Reference proteome</keyword>
<dbReference type="eggNOG" id="KOG0892">
    <property type="taxonomic scope" value="Eukaryota"/>
</dbReference>
<reference evidence="2" key="1">
    <citation type="journal article" date="2015" name="Nat. Plants">
        <title>Genome expansion of Arabis alpina linked with retrotransposition and reduced symmetric DNA methylation.</title>
        <authorList>
            <person name="Willing E.M."/>
            <person name="Rawat V."/>
            <person name="Mandakova T."/>
            <person name="Maumus F."/>
            <person name="James G.V."/>
            <person name="Nordstroem K.J."/>
            <person name="Becker C."/>
            <person name="Warthmann N."/>
            <person name="Chica C."/>
            <person name="Szarzynska B."/>
            <person name="Zytnicki M."/>
            <person name="Albani M.C."/>
            <person name="Kiefer C."/>
            <person name="Bergonzi S."/>
            <person name="Castaings L."/>
            <person name="Mateos J.L."/>
            <person name="Berns M.C."/>
            <person name="Bujdoso N."/>
            <person name="Piofczyk T."/>
            <person name="de Lorenzo L."/>
            <person name="Barrero-Sicilia C."/>
            <person name="Mateos I."/>
            <person name="Piednoel M."/>
            <person name="Hagmann J."/>
            <person name="Chen-Min-Tao R."/>
            <person name="Iglesias-Fernandez R."/>
            <person name="Schuster S.C."/>
            <person name="Alonso-Blanco C."/>
            <person name="Roudier F."/>
            <person name="Carbonero P."/>
            <person name="Paz-Ares J."/>
            <person name="Davis S.J."/>
            <person name="Pecinka A."/>
            <person name="Quesneville H."/>
            <person name="Colot V."/>
            <person name="Lysak M.A."/>
            <person name="Weigel D."/>
            <person name="Coupland G."/>
            <person name="Schneeberger K."/>
        </authorList>
    </citation>
    <scope>NUCLEOTIDE SEQUENCE [LARGE SCALE GENOMIC DNA]</scope>
    <source>
        <strain evidence="2">cv. Pajares</strain>
    </source>
</reference>
<dbReference type="Gramene" id="KFK24336">
    <property type="protein sequence ID" value="KFK24336"/>
    <property type="gene ID" value="AALP_AAs74821U000100"/>
</dbReference>
<organism evidence="1 2">
    <name type="scientific">Arabis alpina</name>
    <name type="common">Alpine rock-cress</name>
    <dbReference type="NCBI Taxonomy" id="50452"/>
    <lineage>
        <taxon>Eukaryota</taxon>
        <taxon>Viridiplantae</taxon>
        <taxon>Streptophyta</taxon>
        <taxon>Embryophyta</taxon>
        <taxon>Tracheophyta</taxon>
        <taxon>Spermatophyta</taxon>
        <taxon>Magnoliopsida</taxon>
        <taxon>eudicotyledons</taxon>
        <taxon>Gunneridae</taxon>
        <taxon>Pentapetalae</taxon>
        <taxon>rosids</taxon>
        <taxon>malvids</taxon>
        <taxon>Brassicales</taxon>
        <taxon>Brassicaceae</taxon>
        <taxon>Arabideae</taxon>
        <taxon>Arabis</taxon>
    </lineage>
</organism>